<evidence type="ECO:0000313" key="2">
    <source>
        <dbReference type="Proteomes" id="UP000010824"/>
    </source>
</evidence>
<accession>L0HFQ9</accession>
<keyword evidence="2" id="KW-1185">Reference proteome</keyword>
<dbReference type="KEGG" id="mfo:Metfor_0863"/>
<organism evidence="1 2">
    <name type="scientific">Methanoregula formicica (strain DSM 22288 / NBRC 105244 / SMSP)</name>
    <dbReference type="NCBI Taxonomy" id="593750"/>
    <lineage>
        <taxon>Archaea</taxon>
        <taxon>Methanobacteriati</taxon>
        <taxon>Methanobacteriota</taxon>
        <taxon>Stenosarchaea group</taxon>
        <taxon>Methanomicrobia</taxon>
        <taxon>Methanomicrobiales</taxon>
        <taxon>Methanoregulaceae</taxon>
        <taxon>Methanoregula</taxon>
    </lineage>
</organism>
<dbReference type="Proteomes" id="UP000010824">
    <property type="component" value="Chromosome"/>
</dbReference>
<proteinExistence type="predicted"/>
<dbReference type="HOGENOM" id="CLU_1346434_0_0_2"/>
<dbReference type="eggNOG" id="arCOG01677">
    <property type="taxonomic scope" value="Archaea"/>
</dbReference>
<dbReference type="InterPro" id="IPR035985">
    <property type="entry name" value="Ubiquitin-activating_enz"/>
</dbReference>
<gene>
    <name evidence="1" type="ordered locus">Metfor_0863</name>
</gene>
<protein>
    <submittedName>
        <fullName evidence="1">Putative dinucleotide-utilizing enzyme of the ThiF/HesA family</fullName>
    </submittedName>
</protein>
<dbReference type="PIRSF" id="PIRSF006529">
    <property type="entry name" value="UCP006529_dinclt"/>
    <property type="match status" value="1"/>
</dbReference>
<sequence>MEKRKAPWGDVTLIGLGRLGLRTALNLMQAHRGGPSRITAIDEQTISPDDLIFRSLGGIVGEYKVSFLEKLAGRGFGRDIQGIPLYISEENLDLIRGDVVCIEIAGGDTLPVTVQIIRHAQKNGIATISTMGVFGVGDVPVRVLEIDEADIKNPIVDYLRQNGVKNHRLVGTGKLIRDWEPVIPPVLDRVSLAMASEILKMLHEKRS</sequence>
<dbReference type="InParanoid" id="L0HFQ9"/>
<dbReference type="AlphaFoldDB" id="L0HFQ9"/>
<dbReference type="STRING" id="593750.Metfor_0863"/>
<dbReference type="Gene3D" id="3.40.50.720">
    <property type="entry name" value="NAD(P)-binding Rossmann-like Domain"/>
    <property type="match status" value="1"/>
</dbReference>
<name>L0HFQ9_METFS</name>
<reference evidence="1 2" key="2">
    <citation type="journal article" date="2014" name="Genome Announc.">
        <title>Complete Genome Sequence of Methanoregula formicica SMSPT, a Mesophilic Hydrogenotrophic Methanogen Isolated from a Methanogenic Upflow Anaerobic Sludge Blanket Reactor.</title>
        <authorList>
            <person name="Yamamoto K."/>
            <person name="Tamaki H."/>
            <person name="Cadillo-Quiroz H."/>
            <person name="Imachi H."/>
            <person name="Kyrpides N."/>
            <person name="Woyke T."/>
            <person name="Goodwin L."/>
            <person name="Zinder S.H."/>
            <person name="Kamagata Y."/>
            <person name="Liu W.T."/>
        </authorList>
    </citation>
    <scope>NUCLEOTIDE SEQUENCE [LARGE SCALE GENOMIC DNA]</scope>
    <source>
        <strain evidence="2">DSM 22288 / NBRC 105244 / SMSP</strain>
    </source>
</reference>
<reference evidence="2" key="1">
    <citation type="submission" date="2011-12" db="EMBL/GenBank/DDBJ databases">
        <title>Complete sequence of Methanoregula formicicum SMSP.</title>
        <authorList>
            <person name="Lucas S."/>
            <person name="Han J."/>
            <person name="Lapidus A."/>
            <person name="Cheng J.-F."/>
            <person name="Goodwin L."/>
            <person name="Pitluck S."/>
            <person name="Peters L."/>
            <person name="Ovchinnikova G."/>
            <person name="Teshima H."/>
            <person name="Detter J.C."/>
            <person name="Han C."/>
            <person name="Tapia R."/>
            <person name="Land M."/>
            <person name="Hauser L."/>
            <person name="Kyrpides N."/>
            <person name="Ivanova N."/>
            <person name="Pagani I."/>
            <person name="Imachi H."/>
            <person name="Tamaki H."/>
            <person name="Sekiguchi Y."/>
            <person name="Kamagata Y."/>
            <person name="Cadillo-Quiroz H."/>
            <person name="Zinder S."/>
            <person name="Liu W.-T."/>
            <person name="Woyke T."/>
        </authorList>
    </citation>
    <scope>NUCLEOTIDE SEQUENCE [LARGE SCALE GENOMIC DNA]</scope>
    <source>
        <strain evidence="2">DSM 22288 / NBRC 105244 / SMSP</strain>
    </source>
</reference>
<evidence type="ECO:0000313" key="1">
    <source>
        <dbReference type="EMBL" id="AGB01919.1"/>
    </source>
</evidence>
<dbReference type="CDD" id="cd01483">
    <property type="entry name" value="E1_enzyme_family"/>
    <property type="match status" value="1"/>
</dbReference>
<dbReference type="InterPro" id="IPR012028">
    <property type="entry name" value="UCP006529_dinclt"/>
</dbReference>
<dbReference type="EMBL" id="CP003167">
    <property type="protein sequence ID" value="AGB01919.1"/>
    <property type="molecule type" value="Genomic_DNA"/>
</dbReference>
<dbReference type="SUPFAM" id="SSF69572">
    <property type="entry name" value="Activating enzymes of the ubiquitin-like proteins"/>
    <property type="match status" value="1"/>
</dbReference>
<dbReference type="GO" id="GO:0008641">
    <property type="term" value="F:ubiquitin-like modifier activating enzyme activity"/>
    <property type="evidence" value="ECO:0007669"/>
    <property type="project" value="InterPro"/>
</dbReference>